<evidence type="ECO:0000256" key="3">
    <source>
        <dbReference type="ARBA" id="ARBA00022630"/>
    </source>
</evidence>
<comment type="cofactor">
    <cofactor evidence="1 6">
        <name>FAD</name>
        <dbReference type="ChEBI" id="CHEBI:57692"/>
    </cofactor>
</comment>
<evidence type="ECO:0000259" key="8">
    <source>
        <dbReference type="Pfam" id="PF16901"/>
    </source>
</evidence>
<dbReference type="RefSeq" id="WP_027317044.1">
    <property type="nucleotide sequence ID" value="NZ_JACIDC010000011.1"/>
</dbReference>
<dbReference type="Pfam" id="PF16901">
    <property type="entry name" value="DAO_C"/>
    <property type="match status" value="1"/>
</dbReference>
<sequence>MTTVTDLLIVGGGINGAGIARDAVGRGLSVVLCEQGDLAGYTSSASTKLIHGGLRYLEYYEFRLVREALFERERLLESAPHIIWPLRFILPHEKGIRPAWFVRLGLFLYDHLAPRKKLPGTETIHLTRHPAGQGLKPGFDTAFVYSDCWVEDSRMVALNAIDASEKGADIRVRTKLTSARREGAIWVATLQNAETGETSEVRAKVIVNAGGPFVADVLNAKLGLNTAKNVRLVKGSHIVVPKLFDTKEAFILQNTDKRIVFAIPYQEKFTLIGTTDIPVESVPDRKVEISQDEILYLCNVVNHFFKKQVTPADVVWTYSGVRPLFDDGSSNASAVTRDYVFDMDAPQGGAPVLSIFGGKITTFRKLAEHALDELKPFFPGMKPSWTETAKMPGGDMPDADFDRFFATVRQRWPFLPEPLAHRLARAYGTRVDEILGSSKSLSDLGEDFGAGLTAAEVDYLVRCEWARTAEDILWRRSKLGLHVPVDAASKIDAYLAKKKASPVAAQ</sequence>
<keyword evidence="4" id="KW-0274">FAD</keyword>
<dbReference type="Pfam" id="PF01266">
    <property type="entry name" value="DAO"/>
    <property type="match status" value="1"/>
</dbReference>
<dbReference type="InterPro" id="IPR038299">
    <property type="entry name" value="DAO_C_sf"/>
</dbReference>
<dbReference type="PROSITE" id="PS00977">
    <property type="entry name" value="FAD_G3PDH_1"/>
    <property type="match status" value="1"/>
</dbReference>
<comment type="caution">
    <text evidence="9">The sequence shown here is derived from an EMBL/GenBank/DDBJ whole genome shotgun (WGS) entry which is preliminary data.</text>
</comment>
<protein>
    <recommendedName>
        <fullName evidence="6">Glycerol-3-phosphate dehydrogenase</fullName>
        <ecNumber evidence="6">1.1.5.3</ecNumber>
    </recommendedName>
</protein>
<dbReference type="NCBIfam" id="NF008899">
    <property type="entry name" value="PRK12266.1"/>
    <property type="match status" value="1"/>
</dbReference>
<evidence type="ECO:0000256" key="4">
    <source>
        <dbReference type="ARBA" id="ARBA00022827"/>
    </source>
</evidence>
<dbReference type="SUPFAM" id="SSF54373">
    <property type="entry name" value="FAD-linked reductases, C-terminal domain"/>
    <property type="match status" value="1"/>
</dbReference>
<dbReference type="InterPro" id="IPR006076">
    <property type="entry name" value="FAD-dep_OxRdtase"/>
</dbReference>
<dbReference type="GO" id="GO:0046168">
    <property type="term" value="P:glycerol-3-phosphate catabolic process"/>
    <property type="evidence" value="ECO:0007669"/>
    <property type="project" value="TreeGrafter"/>
</dbReference>
<gene>
    <name evidence="9" type="ORF">GGR34_003155</name>
</gene>
<evidence type="ECO:0000313" key="9">
    <source>
        <dbReference type="EMBL" id="MBB4041478.1"/>
    </source>
</evidence>
<evidence type="ECO:0000256" key="5">
    <source>
        <dbReference type="ARBA" id="ARBA00023002"/>
    </source>
</evidence>
<dbReference type="PANTHER" id="PTHR11985:SF15">
    <property type="entry name" value="GLYCEROL-3-PHOSPHATE DEHYDROGENASE, MITOCHONDRIAL"/>
    <property type="match status" value="1"/>
</dbReference>
<keyword evidence="5 6" id="KW-0560">Oxidoreductase</keyword>
<dbReference type="PANTHER" id="PTHR11985">
    <property type="entry name" value="GLYCEROL-3-PHOSPHATE DEHYDROGENASE"/>
    <property type="match status" value="1"/>
</dbReference>
<keyword evidence="10" id="KW-1185">Reference proteome</keyword>
<accession>A0A7W6N9H6</accession>
<evidence type="ECO:0000256" key="6">
    <source>
        <dbReference type="RuleBase" id="RU361217"/>
    </source>
</evidence>
<dbReference type="Gene3D" id="6.10.250.1890">
    <property type="match status" value="1"/>
</dbReference>
<dbReference type="Gene3D" id="3.30.9.10">
    <property type="entry name" value="D-Amino Acid Oxidase, subunit A, domain 2"/>
    <property type="match status" value="1"/>
</dbReference>
<keyword evidence="3 6" id="KW-0285">Flavoprotein</keyword>
<evidence type="ECO:0000256" key="2">
    <source>
        <dbReference type="ARBA" id="ARBA00007330"/>
    </source>
</evidence>
<comment type="catalytic activity">
    <reaction evidence="6">
        <text>a quinone + sn-glycerol 3-phosphate = dihydroxyacetone phosphate + a quinol</text>
        <dbReference type="Rhea" id="RHEA:18977"/>
        <dbReference type="ChEBI" id="CHEBI:24646"/>
        <dbReference type="ChEBI" id="CHEBI:57597"/>
        <dbReference type="ChEBI" id="CHEBI:57642"/>
        <dbReference type="ChEBI" id="CHEBI:132124"/>
        <dbReference type="EC" id="1.1.5.3"/>
    </reaction>
</comment>
<reference evidence="9 10" key="1">
    <citation type="submission" date="2020-08" db="EMBL/GenBank/DDBJ databases">
        <title>Genomic Encyclopedia of Type Strains, Phase IV (KMG-IV): sequencing the most valuable type-strain genomes for metagenomic binning, comparative biology and taxonomic classification.</title>
        <authorList>
            <person name="Goeker M."/>
        </authorList>
    </citation>
    <scope>NUCLEOTIDE SEQUENCE [LARGE SCALE GENOMIC DNA]</scope>
    <source>
        <strain evidence="9 10">DSM 15743</strain>
    </source>
</reference>
<comment type="similarity">
    <text evidence="2 6">Belongs to the FAD-dependent glycerol-3-phosphate dehydrogenase family.</text>
</comment>
<dbReference type="EMBL" id="JACIDC010000011">
    <property type="protein sequence ID" value="MBB4041478.1"/>
    <property type="molecule type" value="Genomic_DNA"/>
</dbReference>
<dbReference type="InterPro" id="IPR031656">
    <property type="entry name" value="DAO_C"/>
</dbReference>
<proteinExistence type="inferred from homology"/>
<dbReference type="SUPFAM" id="SSF51905">
    <property type="entry name" value="FAD/NAD(P)-binding domain"/>
    <property type="match status" value="1"/>
</dbReference>
<evidence type="ECO:0000256" key="1">
    <source>
        <dbReference type="ARBA" id="ARBA00001974"/>
    </source>
</evidence>
<feature type="domain" description="FAD dependent oxidoreductase" evidence="7">
    <location>
        <begin position="6"/>
        <end position="362"/>
    </location>
</feature>
<organism evidence="9 10">
    <name type="scientific">Microvirga flocculans</name>
    <dbReference type="NCBI Taxonomy" id="217168"/>
    <lineage>
        <taxon>Bacteria</taxon>
        <taxon>Pseudomonadati</taxon>
        <taxon>Pseudomonadota</taxon>
        <taxon>Alphaproteobacteria</taxon>
        <taxon>Hyphomicrobiales</taxon>
        <taxon>Methylobacteriaceae</taxon>
        <taxon>Microvirga</taxon>
    </lineage>
</organism>
<feature type="domain" description="Alpha-glycerophosphate oxidase C-terminal" evidence="8">
    <location>
        <begin position="385"/>
        <end position="482"/>
    </location>
</feature>
<dbReference type="InterPro" id="IPR036188">
    <property type="entry name" value="FAD/NAD-bd_sf"/>
</dbReference>
<dbReference type="Proteomes" id="UP000519439">
    <property type="component" value="Unassembled WGS sequence"/>
</dbReference>
<dbReference type="InterPro" id="IPR000447">
    <property type="entry name" value="G3P_DH_FAD-dep"/>
</dbReference>
<dbReference type="GO" id="GO:0004368">
    <property type="term" value="F:glycerol-3-phosphate dehydrogenase (quinone) activity"/>
    <property type="evidence" value="ECO:0007669"/>
    <property type="project" value="UniProtKB-EC"/>
</dbReference>
<dbReference type="AlphaFoldDB" id="A0A7W6N9H6"/>
<dbReference type="GO" id="GO:0009331">
    <property type="term" value="C:glycerol-3-phosphate dehydrogenase (FAD) complex"/>
    <property type="evidence" value="ECO:0007669"/>
    <property type="project" value="UniProtKB-UniRule"/>
</dbReference>
<dbReference type="NCBIfam" id="NF009906">
    <property type="entry name" value="PRK13369.1"/>
    <property type="match status" value="1"/>
</dbReference>
<dbReference type="Gene3D" id="1.10.8.870">
    <property type="entry name" value="Alpha-glycerophosphate oxidase, cap domain"/>
    <property type="match status" value="1"/>
</dbReference>
<dbReference type="PRINTS" id="PR01001">
    <property type="entry name" value="FADG3PDH"/>
</dbReference>
<evidence type="ECO:0000259" key="7">
    <source>
        <dbReference type="Pfam" id="PF01266"/>
    </source>
</evidence>
<dbReference type="Gene3D" id="3.50.50.60">
    <property type="entry name" value="FAD/NAD(P)-binding domain"/>
    <property type="match status" value="1"/>
</dbReference>
<dbReference type="EC" id="1.1.5.3" evidence="6"/>
<evidence type="ECO:0000313" key="10">
    <source>
        <dbReference type="Proteomes" id="UP000519439"/>
    </source>
</evidence>
<name>A0A7W6N9H6_9HYPH</name>